<dbReference type="Pfam" id="PF12937">
    <property type="entry name" value="F-box-like"/>
    <property type="match status" value="1"/>
</dbReference>
<dbReference type="Gene3D" id="1.20.1280.50">
    <property type="match status" value="1"/>
</dbReference>
<gene>
    <name evidence="2" type="ORF">V1477_009389</name>
</gene>
<dbReference type="SUPFAM" id="SSF81383">
    <property type="entry name" value="F-box domain"/>
    <property type="match status" value="1"/>
</dbReference>
<dbReference type="PROSITE" id="PS50181">
    <property type="entry name" value="FBOX"/>
    <property type="match status" value="1"/>
</dbReference>
<comment type="caution">
    <text evidence="2">The sequence shown here is derived from an EMBL/GenBank/DDBJ whole genome shotgun (WGS) entry which is preliminary data.</text>
</comment>
<dbReference type="InterPro" id="IPR001810">
    <property type="entry name" value="F-box_dom"/>
</dbReference>
<sequence>MGQWRKRRIDVQQNGNTRRMDKVAINEEENVGKRAKVIRHCGFSSSSFLSSSPYNNNKPANIESIPVELILQILSYLSQKDLSNMSRVSKYFEGIMQDPIVWRTYELISIR</sequence>
<evidence type="ECO:0000313" key="2">
    <source>
        <dbReference type="EMBL" id="KAL2741760.1"/>
    </source>
</evidence>
<protein>
    <recommendedName>
        <fullName evidence="1">F-box domain-containing protein</fullName>
    </recommendedName>
</protein>
<accession>A0ABD2CAC0</accession>
<dbReference type="SMART" id="SM00256">
    <property type="entry name" value="FBOX"/>
    <property type="match status" value="1"/>
</dbReference>
<keyword evidence="3" id="KW-1185">Reference proteome</keyword>
<proteinExistence type="predicted"/>
<organism evidence="2 3">
    <name type="scientific">Vespula maculifrons</name>
    <name type="common">Eastern yellow jacket</name>
    <name type="synonym">Wasp</name>
    <dbReference type="NCBI Taxonomy" id="7453"/>
    <lineage>
        <taxon>Eukaryota</taxon>
        <taxon>Metazoa</taxon>
        <taxon>Ecdysozoa</taxon>
        <taxon>Arthropoda</taxon>
        <taxon>Hexapoda</taxon>
        <taxon>Insecta</taxon>
        <taxon>Pterygota</taxon>
        <taxon>Neoptera</taxon>
        <taxon>Endopterygota</taxon>
        <taxon>Hymenoptera</taxon>
        <taxon>Apocrita</taxon>
        <taxon>Aculeata</taxon>
        <taxon>Vespoidea</taxon>
        <taxon>Vespidae</taxon>
        <taxon>Vespinae</taxon>
        <taxon>Vespula</taxon>
    </lineage>
</organism>
<evidence type="ECO:0000313" key="3">
    <source>
        <dbReference type="Proteomes" id="UP001607303"/>
    </source>
</evidence>
<dbReference type="Proteomes" id="UP001607303">
    <property type="component" value="Unassembled WGS sequence"/>
</dbReference>
<dbReference type="EMBL" id="JAYRBN010000058">
    <property type="protein sequence ID" value="KAL2741760.1"/>
    <property type="molecule type" value="Genomic_DNA"/>
</dbReference>
<evidence type="ECO:0000259" key="1">
    <source>
        <dbReference type="PROSITE" id="PS50181"/>
    </source>
</evidence>
<dbReference type="InterPro" id="IPR036047">
    <property type="entry name" value="F-box-like_dom_sf"/>
</dbReference>
<dbReference type="CDD" id="cd09917">
    <property type="entry name" value="F-box_SF"/>
    <property type="match status" value="1"/>
</dbReference>
<reference evidence="2 3" key="1">
    <citation type="journal article" date="2024" name="Ann. Entomol. Soc. Am.">
        <title>Genomic analyses of the southern and eastern yellowjacket wasps (Hymenoptera: Vespidae) reveal evolutionary signatures of social life.</title>
        <authorList>
            <person name="Catto M.A."/>
            <person name="Caine P.B."/>
            <person name="Orr S.E."/>
            <person name="Hunt B.G."/>
            <person name="Goodisman M.A.D."/>
        </authorList>
    </citation>
    <scope>NUCLEOTIDE SEQUENCE [LARGE SCALE GENOMIC DNA]</scope>
    <source>
        <strain evidence="2">232</strain>
        <tissue evidence="2">Head and thorax</tissue>
    </source>
</reference>
<name>A0ABD2CAC0_VESMC</name>
<dbReference type="AlphaFoldDB" id="A0ABD2CAC0"/>
<feature type="domain" description="F-box" evidence="1">
    <location>
        <begin position="59"/>
        <end position="105"/>
    </location>
</feature>